<accession>A0AAP2UDY4</accession>
<comment type="caution">
    <text evidence="1">The sequence shown here is derived from an EMBL/GenBank/DDBJ whole genome shotgun (WGS) entry which is preliminary data.</text>
</comment>
<dbReference type="AlphaFoldDB" id="A0AAP2UDY4"/>
<name>A0AAP2UDY4_9FIRM</name>
<organism evidence="1 2">
    <name type="scientific">Faecalibacillus intestinalis</name>
    <dbReference type="NCBI Taxonomy" id="1982626"/>
    <lineage>
        <taxon>Bacteria</taxon>
        <taxon>Bacillati</taxon>
        <taxon>Bacillota</taxon>
        <taxon>Erysipelotrichia</taxon>
        <taxon>Erysipelotrichales</taxon>
        <taxon>Coprobacillaceae</taxon>
        <taxon>Faecalibacillus</taxon>
    </lineage>
</organism>
<dbReference type="Proteomes" id="UP001204814">
    <property type="component" value="Unassembled WGS sequence"/>
</dbReference>
<dbReference type="InterPro" id="IPR023974">
    <property type="entry name" value="HxsD"/>
</dbReference>
<proteinExistence type="predicted"/>
<dbReference type="EMBL" id="JANGBO010000003">
    <property type="protein sequence ID" value="MCQ5061316.1"/>
    <property type="molecule type" value="Genomic_DNA"/>
</dbReference>
<evidence type="ECO:0000313" key="2">
    <source>
        <dbReference type="Proteomes" id="UP001204814"/>
    </source>
</evidence>
<sequence>MNTLYKFNKELYSKEDLMKTSYRFIDDFYIHLDVDDQYYYVTIQSKEDKKLKKEEFMNEMLVQQTRNIINKETRNIREMIYARAMASTLIQEEQVDVEQDEDDIDDILVDWFDKYEE</sequence>
<dbReference type="NCBIfam" id="TIGR03976">
    <property type="entry name" value="chp_LLNDYxLRE"/>
    <property type="match status" value="1"/>
</dbReference>
<protein>
    <submittedName>
        <fullName evidence="1">His-Xaa-Ser system protein HxsD</fullName>
    </submittedName>
</protein>
<gene>
    <name evidence="1" type="primary">hxsD</name>
    <name evidence="1" type="ORF">NE542_05615</name>
</gene>
<dbReference type="RefSeq" id="WP_117347417.1">
    <property type="nucleotide sequence ID" value="NZ_JAJDKX010000010.1"/>
</dbReference>
<evidence type="ECO:0000313" key="1">
    <source>
        <dbReference type="EMBL" id="MCQ5061316.1"/>
    </source>
</evidence>
<reference evidence="1" key="1">
    <citation type="submission" date="2022-06" db="EMBL/GenBank/DDBJ databases">
        <title>Isolation of gut microbiota from human fecal samples.</title>
        <authorList>
            <person name="Pamer E.G."/>
            <person name="Barat B."/>
            <person name="Waligurski E."/>
            <person name="Medina S."/>
            <person name="Paddock L."/>
            <person name="Mostad J."/>
        </authorList>
    </citation>
    <scope>NUCLEOTIDE SEQUENCE</scope>
    <source>
        <strain evidence="1">DFI.6.24</strain>
    </source>
</reference>